<dbReference type="Proteomes" id="UP000053091">
    <property type="component" value="Unassembled WGS sequence"/>
</dbReference>
<feature type="domain" description="Peptidase C1A papain C-terminal" evidence="3">
    <location>
        <begin position="73"/>
        <end position="303"/>
    </location>
</feature>
<dbReference type="RefSeq" id="WP_062044675.1">
    <property type="nucleotide sequence ID" value="NZ_DF968183.1"/>
</dbReference>
<comment type="similarity">
    <text evidence="1">Belongs to the peptidase C1 family.</text>
</comment>
<dbReference type="Pfam" id="PF00112">
    <property type="entry name" value="Peptidase_C1"/>
    <property type="match status" value="1"/>
</dbReference>
<dbReference type="InterPro" id="IPR000668">
    <property type="entry name" value="Peptidase_C1A_C"/>
</dbReference>
<sequence>MKRKINSMLAGGVIVPLLAVTISSATLTSCTKEEVVDFLSELLVQAMASWNAEEENLDEIPQDLDINDNTTGLPASVDLSGKFPPIGDQGEYGTCVTWAVGYNLKTALNGIDNQWSATQLAQTSNQTSPIDLFLAIPASQKGSDCNGTQFESAMDQLITRGGASLATAPYTGLGDCSQSPAGSWTQEAADNKLVNYRKIADKNNAASMTVDNFKAYLAEGRPIAIGARLGDRFMRWNSSAVIDYDTYQNPGMQHAYHAMVLAGYDDNRQAFKIINTWGNSWGNTGTIWVDYDFFINSFCFAAFVAQNKTDVNITGGQVGSGNIISGLDVLAWNLRDEDNPESTAPLDRQITYNVYNSGTETVRAFSRWSILYMYYNAYDVNDYDIIIHDYYTDEFSNIPGDNQYWEDGYGIAGSWWNYIDVPSGKSVAAALYNDPEADFLFTYTMPSTLNGKYYLVLLADGFNDLEEANEDNNFFFYSKDDGKPFDFVNGVMQGGSSKKSMLSGKEPARFANTATQTVVSKSNPNAYAPDEIMKLIKHRKGSGELERKALQHKFKNGILRQLKRKA</sequence>
<evidence type="ECO:0000259" key="3">
    <source>
        <dbReference type="SMART" id="SM00645"/>
    </source>
</evidence>
<organism evidence="4">
    <name type="scientific">Lentimicrobium saccharophilum</name>
    <dbReference type="NCBI Taxonomy" id="1678841"/>
    <lineage>
        <taxon>Bacteria</taxon>
        <taxon>Pseudomonadati</taxon>
        <taxon>Bacteroidota</taxon>
        <taxon>Bacteroidia</taxon>
        <taxon>Bacteroidales</taxon>
        <taxon>Lentimicrobiaceae</taxon>
        <taxon>Lentimicrobium</taxon>
    </lineage>
</organism>
<reference evidence="4" key="1">
    <citation type="journal article" date="2015" name="Genome Announc.">
        <title>Draft Genome Sequence of Bacteroidales Strain TBC1, a Novel Isolate from a Methanogenic Wastewater Treatment System.</title>
        <authorList>
            <person name="Tourlousse D.M."/>
            <person name="Matsuura N."/>
            <person name="Sun L."/>
            <person name="Toyonaga M."/>
            <person name="Kuroda K."/>
            <person name="Ohashi A."/>
            <person name="Cruz R."/>
            <person name="Yamaguchi T."/>
            <person name="Sekiguchi Y."/>
        </authorList>
    </citation>
    <scope>NUCLEOTIDE SEQUENCE [LARGE SCALE GENOMIC DNA]</scope>
    <source>
        <strain evidence="4">TBC1</strain>
    </source>
</reference>
<dbReference type="SUPFAM" id="SSF54001">
    <property type="entry name" value="Cysteine proteinases"/>
    <property type="match status" value="1"/>
</dbReference>
<accession>A0A0S7C1F6</accession>
<keyword evidence="4" id="KW-0645">Protease</keyword>
<gene>
    <name evidence="4" type="ORF">TBC1_12622</name>
</gene>
<protein>
    <submittedName>
        <fullName evidence="4">Papain family cysteine protease</fullName>
    </submittedName>
</protein>
<dbReference type="InterPro" id="IPR038765">
    <property type="entry name" value="Papain-like_cys_pep_sf"/>
</dbReference>
<dbReference type="PANTHER" id="PTHR12411">
    <property type="entry name" value="CYSTEINE PROTEASE FAMILY C1-RELATED"/>
    <property type="match status" value="1"/>
</dbReference>
<dbReference type="CDD" id="cd02619">
    <property type="entry name" value="Peptidase_C1"/>
    <property type="match status" value="1"/>
</dbReference>
<dbReference type="InterPro" id="IPR013128">
    <property type="entry name" value="Peptidase_C1A"/>
</dbReference>
<dbReference type="STRING" id="1678841.TBC1_12622"/>
<dbReference type="GO" id="GO:0008234">
    <property type="term" value="F:cysteine-type peptidase activity"/>
    <property type="evidence" value="ECO:0007669"/>
    <property type="project" value="InterPro"/>
</dbReference>
<evidence type="ECO:0000256" key="1">
    <source>
        <dbReference type="ARBA" id="ARBA00008455"/>
    </source>
</evidence>
<evidence type="ECO:0000313" key="5">
    <source>
        <dbReference type="Proteomes" id="UP000053091"/>
    </source>
</evidence>
<dbReference type="EMBL" id="DF968183">
    <property type="protein sequence ID" value="GAP44811.1"/>
    <property type="molecule type" value="Genomic_DNA"/>
</dbReference>
<keyword evidence="2" id="KW-0732">Signal</keyword>
<dbReference type="Gene3D" id="3.90.70.10">
    <property type="entry name" value="Cysteine proteinases"/>
    <property type="match status" value="1"/>
</dbReference>
<feature type="signal peptide" evidence="2">
    <location>
        <begin position="1"/>
        <end position="19"/>
    </location>
</feature>
<name>A0A0S7C1F6_9BACT</name>
<dbReference type="GO" id="GO:0006508">
    <property type="term" value="P:proteolysis"/>
    <property type="evidence" value="ECO:0007669"/>
    <property type="project" value="UniProtKB-KW"/>
</dbReference>
<evidence type="ECO:0000256" key="2">
    <source>
        <dbReference type="SAM" id="SignalP"/>
    </source>
</evidence>
<keyword evidence="5" id="KW-1185">Reference proteome</keyword>
<dbReference type="OrthoDB" id="1037816at2"/>
<dbReference type="SMART" id="SM00645">
    <property type="entry name" value="Pept_C1"/>
    <property type="match status" value="1"/>
</dbReference>
<dbReference type="AlphaFoldDB" id="A0A0S7C1F6"/>
<evidence type="ECO:0000313" key="4">
    <source>
        <dbReference type="EMBL" id="GAP44811.1"/>
    </source>
</evidence>
<keyword evidence="4" id="KW-0378">Hydrolase</keyword>
<dbReference type="PROSITE" id="PS51257">
    <property type="entry name" value="PROKAR_LIPOPROTEIN"/>
    <property type="match status" value="1"/>
</dbReference>
<feature type="chain" id="PRO_5006633421" evidence="2">
    <location>
        <begin position="20"/>
        <end position="566"/>
    </location>
</feature>
<proteinExistence type="inferred from homology"/>